<dbReference type="GO" id="GO:0015075">
    <property type="term" value="F:monoatomic ion transmembrane transporter activity"/>
    <property type="evidence" value="ECO:0007669"/>
    <property type="project" value="InterPro"/>
</dbReference>
<evidence type="ECO:0000256" key="4">
    <source>
        <dbReference type="ARBA" id="ARBA00022692"/>
    </source>
</evidence>
<comment type="similarity">
    <text evidence="2">Belongs to the sideroflexin family.</text>
</comment>
<feature type="non-terminal residue" evidence="9">
    <location>
        <position position="1"/>
    </location>
</feature>
<reference evidence="9" key="2">
    <citation type="submission" date="2023-05" db="EMBL/GenBank/DDBJ databases">
        <authorList>
            <person name="Fouks B."/>
        </authorList>
    </citation>
    <scope>NUCLEOTIDE SEQUENCE</scope>
    <source>
        <strain evidence="9">Stay&amp;Tobe</strain>
        <tissue evidence="9">Testes</tissue>
    </source>
</reference>
<name>A0AAD7Z4L9_DIPPU</name>
<dbReference type="InterPro" id="IPR004686">
    <property type="entry name" value="Mtc"/>
</dbReference>
<keyword evidence="4" id="KW-0812">Transmembrane</keyword>
<dbReference type="Pfam" id="PF03820">
    <property type="entry name" value="SFXNs"/>
    <property type="match status" value="1"/>
</dbReference>
<dbReference type="GO" id="GO:0031966">
    <property type="term" value="C:mitochondrial membrane"/>
    <property type="evidence" value="ECO:0007669"/>
    <property type="project" value="UniProtKB-SubCell"/>
</dbReference>
<dbReference type="GO" id="GO:0006865">
    <property type="term" value="P:amino acid transport"/>
    <property type="evidence" value="ECO:0007669"/>
    <property type="project" value="UniProtKB-KW"/>
</dbReference>
<dbReference type="AlphaFoldDB" id="A0AAD7Z4L9"/>
<organism evidence="9 10">
    <name type="scientific">Diploptera punctata</name>
    <name type="common">Pacific beetle cockroach</name>
    <dbReference type="NCBI Taxonomy" id="6984"/>
    <lineage>
        <taxon>Eukaryota</taxon>
        <taxon>Metazoa</taxon>
        <taxon>Ecdysozoa</taxon>
        <taxon>Arthropoda</taxon>
        <taxon>Hexapoda</taxon>
        <taxon>Insecta</taxon>
        <taxon>Pterygota</taxon>
        <taxon>Neoptera</taxon>
        <taxon>Polyneoptera</taxon>
        <taxon>Dictyoptera</taxon>
        <taxon>Blattodea</taxon>
        <taxon>Blaberoidea</taxon>
        <taxon>Blaberidae</taxon>
        <taxon>Diplopterinae</taxon>
        <taxon>Diploptera</taxon>
    </lineage>
</organism>
<reference evidence="9" key="1">
    <citation type="journal article" date="2023" name="IScience">
        <title>Live-bearing cockroach genome reveals convergent evolutionary mechanisms linked to viviparity in insects and beyond.</title>
        <authorList>
            <person name="Fouks B."/>
            <person name="Harrison M.C."/>
            <person name="Mikhailova A.A."/>
            <person name="Marchal E."/>
            <person name="English S."/>
            <person name="Carruthers M."/>
            <person name="Jennings E.C."/>
            <person name="Chiamaka E.L."/>
            <person name="Frigard R.A."/>
            <person name="Pippel M."/>
            <person name="Attardo G.M."/>
            <person name="Benoit J.B."/>
            <person name="Bornberg-Bauer E."/>
            <person name="Tobe S.S."/>
        </authorList>
    </citation>
    <scope>NUCLEOTIDE SEQUENCE</scope>
    <source>
        <strain evidence="9">Stay&amp;Tobe</strain>
    </source>
</reference>
<evidence type="ECO:0000256" key="8">
    <source>
        <dbReference type="ARBA" id="ARBA00023136"/>
    </source>
</evidence>
<evidence type="ECO:0000256" key="7">
    <source>
        <dbReference type="ARBA" id="ARBA00023128"/>
    </source>
</evidence>
<dbReference type="EMBL" id="JASPKZ010010680">
    <property type="protein sequence ID" value="KAJ9573786.1"/>
    <property type="molecule type" value="Genomic_DNA"/>
</dbReference>
<keyword evidence="3" id="KW-0813">Transport</keyword>
<comment type="caution">
    <text evidence="9">The sequence shown here is derived from an EMBL/GenBank/DDBJ whole genome shotgun (WGS) entry which is preliminary data.</text>
</comment>
<keyword evidence="6" id="KW-1133">Transmembrane helix</keyword>
<keyword evidence="10" id="KW-1185">Reference proteome</keyword>
<feature type="non-terminal residue" evidence="9">
    <location>
        <position position="69"/>
    </location>
</feature>
<gene>
    <name evidence="9" type="ORF">L9F63_008823</name>
</gene>
<evidence type="ECO:0000313" key="10">
    <source>
        <dbReference type="Proteomes" id="UP001233999"/>
    </source>
</evidence>
<evidence type="ECO:0000313" key="9">
    <source>
        <dbReference type="EMBL" id="KAJ9573786.1"/>
    </source>
</evidence>
<keyword evidence="5" id="KW-0029">Amino-acid transport</keyword>
<evidence type="ECO:0000256" key="6">
    <source>
        <dbReference type="ARBA" id="ARBA00022989"/>
    </source>
</evidence>
<evidence type="ECO:0000256" key="1">
    <source>
        <dbReference type="ARBA" id="ARBA00004225"/>
    </source>
</evidence>
<protein>
    <submittedName>
        <fullName evidence="9">Uncharacterized protein</fullName>
    </submittedName>
</protein>
<comment type="subcellular location">
    <subcellularLocation>
        <location evidence="1">Mitochondrion membrane</location>
        <topology evidence="1">Multi-pass membrane protein</topology>
    </subcellularLocation>
</comment>
<proteinExistence type="inferred from homology"/>
<dbReference type="Proteomes" id="UP001233999">
    <property type="component" value="Unassembled WGS sequence"/>
</dbReference>
<accession>A0AAD7Z4L9</accession>
<keyword evidence="8" id="KW-0472">Membrane</keyword>
<evidence type="ECO:0000256" key="2">
    <source>
        <dbReference type="ARBA" id="ARBA00005974"/>
    </source>
</evidence>
<sequence length="69" mass="7700">SGETVDEESVIQVWRAKYLYESRYNPHTDKPAFLLGRPSSCVILNAVIGAAVVTYTRQLTPRAYSSLLP</sequence>
<keyword evidence="7" id="KW-0496">Mitochondrion</keyword>
<evidence type="ECO:0000256" key="3">
    <source>
        <dbReference type="ARBA" id="ARBA00022448"/>
    </source>
</evidence>
<evidence type="ECO:0000256" key="5">
    <source>
        <dbReference type="ARBA" id="ARBA00022970"/>
    </source>
</evidence>